<reference evidence="4 5" key="1">
    <citation type="submission" date="2017-05" db="EMBL/GenBank/DDBJ databases">
        <title>Complete and WGS of Bordetella genogroups.</title>
        <authorList>
            <person name="Spilker T."/>
            <person name="LiPuma J."/>
        </authorList>
    </citation>
    <scope>NUCLEOTIDE SEQUENCE [LARGE SCALE GENOMIC DNA]</scope>
    <source>
        <strain evidence="4 5">AU17164</strain>
    </source>
</reference>
<keyword evidence="2" id="KW-0732">Signal</keyword>
<protein>
    <submittedName>
        <fullName evidence="4">Preprotein translocase subunit SecD</fullName>
    </submittedName>
</protein>
<evidence type="ECO:0000256" key="2">
    <source>
        <dbReference type="SAM" id="SignalP"/>
    </source>
</evidence>
<gene>
    <name evidence="4" type="ORF">CAL13_18930</name>
</gene>
<dbReference type="Pfam" id="PF22599">
    <property type="entry name" value="SecDF_P1_head"/>
    <property type="match status" value="1"/>
</dbReference>
<dbReference type="Gene3D" id="3.30.1360.200">
    <property type="match status" value="1"/>
</dbReference>
<accession>A0A1W6Z3U9</accession>
<evidence type="ECO:0000256" key="1">
    <source>
        <dbReference type="SAM" id="MobiDB-lite"/>
    </source>
</evidence>
<dbReference type="AlphaFoldDB" id="A0A1W6Z3U9"/>
<name>A0A1W6Z3U9_9BORD</name>
<evidence type="ECO:0000313" key="4">
    <source>
        <dbReference type="EMBL" id="ARP88050.1"/>
    </source>
</evidence>
<feature type="region of interest" description="Disordered" evidence="1">
    <location>
        <begin position="27"/>
        <end position="51"/>
    </location>
</feature>
<feature type="signal peptide" evidence="2">
    <location>
        <begin position="1"/>
        <end position="20"/>
    </location>
</feature>
<dbReference type="RefSeq" id="WP_086073228.1">
    <property type="nucleotide sequence ID" value="NZ_CP021109.1"/>
</dbReference>
<feature type="chain" id="PRO_5013343500" evidence="2">
    <location>
        <begin position="21"/>
        <end position="205"/>
    </location>
</feature>
<dbReference type="EMBL" id="CP021109">
    <property type="protein sequence ID" value="ARP88050.1"/>
    <property type="molecule type" value="Genomic_DNA"/>
</dbReference>
<evidence type="ECO:0000259" key="3">
    <source>
        <dbReference type="Pfam" id="PF22599"/>
    </source>
</evidence>
<feature type="region of interest" description="Disordered" evidence="1">
    <location>
        <begin position="177"/>
        <end position="205"/>
    </location>
</feature>
<proteinExistence type="predicted"/>
<dbReference type="InterPro" id="IPR054384">
    <property type="entry name" value="SecDF_P1_head"/>
</dbReference>
<sequence length="205" mass="20490">MHIKLRTLAPAMLMATVVLAGCQTPGNKAAKGTAGEQGAATPPAATAPSAPQAAPAAASVGFYVAQTEPGTGLTQVKLTDTTVYVQPNPVLTRADLTEAAALVDRQGNNFVGLRFSPEGARKLSQISAQNVGKLLVLVINGQLVAAPRIAEPLNRGVLAFSVDTAQTANEIAARVRGDAPAASTAPAQSGTAAPGATPGAPAPAR</sequence>
<feature type="domain" description="SecDF P1 head subdomain" evidence="3">
    <location>
        <begin position="79"/>
        <end position="179"/>
    </location>
</feature>
<evidence type="ECO:0000313" key="5">
    <source>
        <dbReference type="Proteomes" id="UP000194139"/>
    </source>
</evidence>
<dbReference type="PROSITE" id="PS51257">
    <property type="entry name" value="PROKAR_LIPOPROTEIN"/>
    <property type="match status" value="1"/>
</dbReference>
<feature type="compositionally biased region" description="Low complexity" evidence="1">
    <location>
        <begin position="179"/>
        <end position="199"/>
    </location>
</feature>
<feature type="compositionally biased region" description="Low complexity" evidence="1">
    <location>
        <begin position="34"/>
        <end position="51"/>
    </location>
</feature>
<dbReference type="Proteomes" id="UP000194139">
    <property type="component" value="Chromosome"/>
</dbReference>
<keyword evidence="5" id="KW-1185">Reference proteome</keyword>
<organism evidence="4 5">
    <name type="scientific">Bordetella genomosp. 9</name>
    <dbReference type="NCBI Taxonomy" id="1416803"/>
    <lineage>
        <taxon>Bacteria</taxon>
        <taxon>Pseudomonadati</taxon>
        <taxon>Pseudomonadota</taxon>
        <taxon>Betaproteobacteria</taxon>
        <taxon>Burkholderiales</taxon>
        <taxon>Alcaligenaceae</taxon>
        <taxon>Bordetella</taxon>
    </lineage>
</organism>